<dbReference type="Pfam" id="PF00232">
    <property type="entry name" value="Glyco_hydro_1"/>
    <property type="match status" value="1"/>
</dbReference>
<dbReference type="PANTHER" id="PTHR10353:SF36">
    <property type="entry name" value="LP05116P"/>
    <property type="match status" value="1"/>
</dbReference>
<dbReference type="NCBIfam" id="TIGR03356">
    <property type="entry name" value="BGL"/>
    <property type="match status" value="1"/>
</dbReference>
<feature type="binding site" evidence="10">
    <location>
        <position position="124"/>
    </location>
    <ligand>
        <name>substrate</name>
    </ligand>
</feature>
<dbReference type="GO" id="GO:0030245">
    <property type="term" value="P:cellulose catabolic process"/>
    <property type="evidence" value="ECO:0007669"/>
    <property type="project" value="UniProtKB-KW"/>
</dbReference>
<evidence type="ECO:0000256" key="12">
    <source>
        <dbReference type="RuleBase" id="RU361175"/>
    </source>
</evidence>
<feature type="active site" description="Nucleophile" evidence="9 11">
    <location>
        <position position="353"/>
    </location>
</feature>
<dbReference type="InterPro" id="IPR017853">
    <property type="entry name" value="GH"/>
</dbReference>
<dbReference type="FunFam" id="3.20.20.80:FF:000004">
    <property type="entry name" value="Beta-glucosidase 6-phospho-beta-glucosidase"/>
    <property type="match status" value="1"/>
</dbReference>
<dbReference type="InterPro" id="IPR018120">
    <property type="entry name" value="Glyco_hydro_1_AS"/>
</dbReference>
<protein>
    <recommendedName>
        <fullName evidence="3 12">Beta-glucosidase</fullName>
        <ecNumber evidence="3 12">3.2.1.21</ecNumber>
    </recommendedName>
</protein>
<evidence type="ECO:0000256" key="2">
    <source>
        <dbReference type="ARBA" id="ARBA00010838"/>
    </source>
</evidence>
<evidence type="ECO:0000256" key="9">
    <source>
        <dbReference type="PIRSR" id="PIRSR617736-1"/>
    </source>
</evidence>
<keyword evidence="8" id="KW-0624">Polysaccharide degradation</keyword>
<comment type="catalytic activity">
    <reaction evidence="1 12">
        <text>Hydrolysis of terminal, non-reducing beta-D-glucosyl residues with release of beta-D-glucose.</text>
        <dbReference type="EC" id="3.2.1.21"/>
    </reaction>
</comment>
<evidence type="ECO:0000256" key="8">
    <source>
        <dbReference type="ARBA" id="ARBA00023326"/>
    </source>
</evidence>
<dbReference type="InterPro" id="IPR001360">
    <property type="entry name" value="Glyco_hydro_1"/>
</dbReference>
<evidence type="ECO:0000256" key="5">
    <source>
        <dbReference type="ARBA" id="ARBA00023001"/>
    </source>
</evidence>
<feature type="active site" description="Proton donor" evidence="9">
    <location>
        <position position="169"/>
    </location>
</feature>
<evidence type="ECO:0000256" key="6">
    <source>
        <dbReference type="ARBA" id="ARBA00023277"/>
    </source>
</evidence>
<evidence type="ECO:0000256" key="7">
    <source>
        <dbReference type="ARBA" id="ARBA00023295"/>
    </source>
</evidence>
<dbReference type="RefSeq" id="WP_142930238.1">
    <property type="nucleotide sequence ID" value="NZ_ML660121.1"/>
</dbReference>
<dbReference type="PRINTS" id="PR00131">
    <property type="entry name" value="GLHYDRLASE1"/>
</dbReference>
<dbReference type="InterPro" id="IPR033132">
    <property type="entry name" value="GH_1_N_CS"/>
</dbReference>
<evidence type="ECO:0000256" key="3">
    <source>
        <dbReference type="ARBA" id="ARBA00012744"/>
    </source>
</evidence>
<feature type="binding site" evidence="10">
    <location>
        <begin position="406"/>
        <end position="407"/>
    </location>
    <ligand>
        <name>substrate</name>
    </ligand>
</feature>
<dbReference type="EMBL" id="VHSG01000046">
    <property type="protein sequence ID" value="TQV65968.1"/>
    <property type="molecule type" value="Genomic_DNA"/>
</dbReference>
<evidence type="ECO:0000256" key="11">
    <source>
        <dbReference type="PROSITE-ProRule" id="PRU10055"/>
    </source>
</evidence>
<feature type="binding site" evidence="10">
    <location>
        <position position="168"/>
    </location>
    <ligand>
        <name>substrate</name>
    </ligand>
</feature>
<evidence type="ECO:0000256" key="10">
    <source>
        <dbReference type="PIRSR" id="PIRSR617736-2"/>
    </source>
</evidence>
<dbReference type="PROSITE" id="PS00572">
    <property type="entry name" value="GLYCOSYL_HYDROL_F1_1"/>
    <property type="match status" value="1"/>
</dbReference>
<dbReference type="AlphaFoldDB" id="A0A545SLX2"/>
<keyword evidence="7 12" id="KW-0326">Glycosidase</keyword>
<comment type="similarity">
    <text evidence="2 12">Belongs to the glycosyl hydrolase 1 family.</text>
</comment>
<organism evidence="13 14">
    <name type="scientific">Exilibacterium tricleocarpae</name>
    <dbReference type="NCBI Taxonomy" id="2591008"/>
    <lineage>
        <taxon>Bacteria</taxon>
        <taxon>Pseudomonadati</taxon>
        <taxon>Pseudomonadota</taxon>
        <taxon>Gammaproteobacteria</taxon>
        <taxon>Cellvibrionales</taxon>
        <taxon>Cellvibrionaceae</taxon>
        <taxon>Exilibacterium</taxon>
    </lineage>
</organism>
<dbReference type="OrthoDB" id="9765195at2"/>
<evidence type="ECO:0000256" key="4">
    <source>
        <dbReference type="ARBA" id="ARBA00022801"/>
    </source>
</evidence>
<dbReference type="EC" id="3.2.1.21" evidence="3 12"/>
<sequence>MKLSVPTSSPLQSRDFIYGVATSAFQIEGASDRRLPCIWDTFCVQPGAISDGSDGRIACDHYHRWEQDLDLIASLHVDAYRFSVSWPRVMDKDGNPNQVGIDFYLRLLDGLAARNIKAFVTLYHWDLPQYLEDEGGWLNRETAFKFRDYADMVSRAFGDRVYSYATLNEPFCSAYLGYEKGIHAPGISDLAGGRRASHHLLLAHGLALKVLNKNSPDSLNGLVLNMSPTYPLSGSAEDRQAAVLADDMLFNWYAQPVLAGTYPAAALAHLPPEAQPPVEPGDMELIAQPMDYLGLNYYTRAVFQADPVQGFVESPPNGVPVTDMGWEVCPQALTDLLVGLNNRYELPPLFITENGAAVVDEKINGEINDVDRLNYYQDHLNAVHDAILQAVDIKGYFAWSLLDNFEWALGHEKRFGITYVDYATQERTLKASGHAYAEFINKRVAGN</sequence>
<keyword evidence="14" id="KW-1185">Reference proteome</keyword>
<comment type="caution">
    <text evidence="13">The sequence shown here is derived from an EMBL/GenBank/DDBJ whole genome shotgun (WGS) entry which is preliminary data.</text>
</comment>
<dbReference type="Gene3D" id="3.20.20.80">
    <property type="entry name" value="Glycosidases"/>
    <property type="match status" value="1"/>
</dbReference>
<dbReference type="GO" id="GO:0008422">
    <property type="term" value="F:beta-glucosidase activity"/>
    <property type="evidence" value="ECO:0007669"/>
    <property type="project" value="UniProtKB-EC"/>
</dbReference>
<accession>A0A545SLX2</accession>
<evidence type="ECO:0000313" key="14">
    <source>
        <dbReference type="Proteomes" id="UP000319732"/>
    </source>
</evidence>
<dbReference type="PROSITE" id="PS00653">
    <property type="entry name" value="GLYCOSYL_HYDROL_F1_2"/>
    <property type="match status" value="1"/>
</dbReference>
<feature type="binding site" evidence="10">
    <location>
        <position position="399"/>
    </location>
    <ligand>
        <name>substrate</name>
    </ligand>
</feature>
<keyword evidence="6" id="KW-0119">Carbohydrate metabolism</keyword>
<feature type="binding site" evidence="10">
    <location>
        <position position="26"/>
    </location>
    <ligand>
        <name>substrate</name>
    </ligand>
</feature>
<keyword evidence="4 12" id="KW-0378">Hydrolase</keyword>
<proteinExistence type="inferred from homology"/>
<feature type="binding site" evidence="10">
    <location>
        <position position="298"/>
    </location>
    <ligand>
        <name>substrate</name>
    </ligand>
</feature>
<keyword evidence="5" id="KW-0136">Cellulose degradation</keyword>
<dbReference type="Proteomes" id="UP000319732">
    <property type="component" value="Unassembled WGS sequence"/>
</dbReference>
<dbReference type="SUPFAM" id="SSF51445">
    <property type="entry name" value="(Trans)glycosidases"/>
    <property type="match status" value="1"/>
</dbReference>
<evidence type="ECO:0000313" key="13">
    <source>
        <dbReference type="EMBL" id="TQV65968.1"/>
    </source>
</evidence>
<name>A0A545SLX2_9GAMM</name>
<gene>
    <name evidence="13" type="ORF">FKG94_27865</name>
</gene>
<evidence type="ECO:0000256" key="1">
    <source>
        <dbReference type="ARBA" id="ARBA00000448"/>
    </source>
</evidence>
<reference evidence="13 14" key="1">
    <citation type="submission" date="2019-06" db="EMBL/GenBank/DDBJ databases">
        <title>Whole genome sequence for Cellvibrionaceae sp. R142.</title>
        <authorList>
            <person name="Wang G."/>
        </authorList>
    </citation>
    <scope>NUCLEOTIDE SEQUENCE [LARGE SCALE GENOMIC DNA]</scope>
    <source>
        <strain evidence="13 14">R142</strain>
    </source>
</reference>
<dbReference type="PANTHER" id="PTHR10353">
    <property type="entry name" value="GLYCOSYL HYDROLASE"/>
    <property type="match status" value="1"/>
</dbReference>
<dbReference type="InterPro" id="IPR017736">
    <property type="entry name" value="Glyco_hydro_1_beta-glucosidase"/>
</dbReference>